<gene>
    <name evidence="3" type="ORF">NTH_01673</name>
</gene>
<dbReference type="RefSeq" id="WP_338529569.1">
    <property type="nucleotide sequence ID" value="NZ_CP030941.1"/>
</dbReference>
<evidence type="ECO:0000259" key="2">
    <source>
        <dbReference type="PROSITE" id="PS50110"/>
    </source>
</evidence>
<dbReference type="InterPro" id="IPR011006">
    <property type="entry name" value="CheY-like_superfamily"/>
</dbReference>
<dbReference type="Pfam" id="PF00072">
    <property type="entry name" value="Response_reg"/>
    <property type="match status" value="1"/>
</dbReference>
<dbReference type="Gene3D" id="3.40.50.2300">
    <property type="match status" value="1"/>
</dbReference>
<feature type="domain" description="Response regulatory" evidence="2">
    <location>
        <begin position="10"/>
        <end position="121"/>
    </location>
</feature>
<reference evidence="3 4" key="1">
    <citation type="submission" date="2018-07" db="EMBL/GenBank/DDBJ databases">
        <title>Genome sequence of Nitratireductor thuwali#1536.</title>
        <authorList>
            <person name="Michoud G."/>
            <person name="Merlino G."/>
            <person name="Sefrji F.O."/>
            <person name="Daffonchio D."/>
        </authorList>
    </citation>
    <scope>NUCLEOTIDE SEQUENCE [LARGE SCALE GENOMIC DNA]</scope>
    <source>
        <strain evidence="4">Nit1536</strain>
    </source>
</reference>
<accession>A0ABY5MGR3</accession>
<dbReference type="SUPFAM" id="SSF52172">
    <property type="entry name" value="CheY-like"/>
    <property type="match status" value="1"/>
</dbReference>
<dbReference type="SMART" id="SM00448">
    <property type="entry name" value="REC"/>
    <property type="match status" value="1"/>
</dbReference>
<evidence type="ECO:0000313" key="4">
    <source>
        <dbReference type="Proteomes" id="UP001342418"/>
    </source>
</evidence>
<organism evidence="3 4">
    <name type="scientific">Nitratireductor thuwali</name>
    <dbReference type="NCBI Taxonomy" id="2267699"/>
    <lineage>
        <taxon>Bacteria</taxon>
        <taxon>Pseudomonadati</taxon>
        <taxon>Pseudomonadota</taxon>
        <taxon>Alphaproteobacteria</taxon>
        <taxon>Hyphomicrobiales</taxon>
        <taxon>Phyllobacteriaceae</taxon>
        <taxon>Nitratireductor</taxon>
    </lineage>
</organism>
<feature type="modified residue" description="4-aspartylphosphate" evidence="1">
    <location>
        <position position="60"/>
    </location>
</feature>
<dbReference type="PROSITE" id="PS50110">
    <property type="entry name" value="RESPONSE_REGULATORY"/>
    <property type="match status" value="1"/>
</dbReference>
<keyword evidence="4" id="KW-1185">Reference proteome</keyword>
<proteinExistence type="predicted"/>
<evidence type="ECO:0000256" key="1">
    <source>
        <dbReference type="PROSITE-ProRule" id="PRU00169"/>
    </source>
</evidence>
<dbReference type="InterPro" id="IPR001789">
    <property type="entry name" value="Sig_transdc_resp-reg_receiver"/>
</dbReference>
<dbReference type="Proteomes" id="UP001342418">
    <property type="component" value="Chromosome"/>
</dbReference>
<dbReference type="EMBL" id="CP030941">
    <property type="protein sequence ID" value="UUP17213.1"/>
    <property type="molecule type" value="Genomic_DNA"/>
</dbReference>
<name>A0ABY5MGR3_9HYPH</name>
<keyword evidence="1" id="KW-0597">Phosphoprotein</keyword>
<evidence type="ECO:0000313" key="3">
    <source>
        <dbReference type="EMBL" id="UUP17213.1"/>
    </source>
</evidence>
<sequence>MKQKLLDGLQIMLVEEEALIAMDMEQLCYDNGAARVVTFGTLSSAAAHAATASVDAAILDIRLQGQWATELGHTLAARQVPFIFATSYTDAEPIFTEFPGAIIVPKPYSDTELMQALVQATRTVRSRESS</sequence>
<protein>
    <recommendedName>
        <fullName evidence="2">Response regulatory domain-containing protein</fullName>
    </recommendedName>
</protein>